<gene>
    <name evidence="1" type="ORF">ANE_LOCUS21416</name>
</gene>
<dbReference type="EMBL" id="CABITT030000007">
    <property type="protein sequence ID" value="VVB10972.1"/>
    <property type="molecule type" value="Genomic_DNA"/>
</dbReference>
<protein>
    <submittedName>
        <fullName evidence="1">Uncharacterized protein</fullName>
    </submittedName>
</protein>
<organism evidence="1 2">
    <name type="scientific">Arabis nemorensis</name>
    <dbReference type="NCBI Taxonomy" id="586526"/>
    <lineage>
        <taxon>Eukaryota</taxon>
        <taxon>Viridiplantae</taxon>
        <taxon>Streptophyta</taxon>
        <taxon>Embryophyta</taxon>
        <taxon>Tracheophyta</taxon>
        <taxon>Spermatophyta</taxon>
        <taxon>Magnoliopsida</taxon>
        <taxon>eudicotyledons</taxon>
        <taxon>Gunneridae</taxon>
        <taxon>Pentapetalae</taxon>
        <taxon>rosids</taxon>
        <taxon>malvids</taxon>
        <taxon>Brassicales</taxon>
        <taxon>Brassicaceae</taxon>
        <taxon>Arabideae</taxon>
        <taxon>Arabis</taxon>
    </lineage>
</organism>
<comment type="caution">
    <text evidence="1">The sequence shown here is derived from an EMBL/GenBank/DDBJ whole genome shotgun (WGS) entry which is preliminary data.</text>
</comment>
<keyword evidence="2" id="KW-1185">Reference proteome</keyword>
<dbReference type="AlphaFoldDB" id="A0A565CBM1"/>
<evidence type="ECO:0000313" key="1">
    <source>
        <dbReference type="EMBL" id="VVB10972.1"/>
    </source>
</evidence>
<evidence type="ECO:0000313" key="2">
    <source>
        <dbReference type="Proteomes" id="UP000489600"/>
    </source>
</evidence>
<sequence>MYSASILKDFYEALLKAYSIRLKLESMIQMVDRTLNWCTMKEGFTELRALLFNNNTLSIYDIIW</sequence>
<accession>A0A565CBM1</accession>
<proteinExistence type="predicted"/>
<dbReference type="Proteomes" id="UP000489600">
    <property type="component" value="Unassembled WGS sequence"/>
</dbReference>
<name>A0A565CBM1_9BRAS</name>
<reference evidence="1" key="1">
    <citation type="submission" date="2019-07" db="EMBL/GenBank/DDBJ databases">
        <authorList>
            <person name="Dittberner H."/>
        </authorList>
    </citation>
    <scope>NUCLEOTIDE SEQUENCE [LARGE SCALE GENOMIC DNA]</scope>
</reference>